<feature type="chain" id="PRO_5047362389" description="Superoxide dismutase copper/zinc binding domain-containing protein" evidence="1">
    <location>
        <begin position="19"/>
        <end position="776"/>
    </location>
</feature>
<dbReference type="InterPro" id="IPR001424">
    <property type="entry name" value="SOD_Cu_Zn_dom"/>
</dbReference>
<dbReference type="PANTHER" id="PTHR20910:SF1">
    <property type="entry name" value="SUPEROXIDE DISMUTASE COPPER_ZINC BINDING DOMAIN-CONTAINING PROTEIN"/>
    <property type="match status" value="1"/>
</dbReference>
<feature type="signal peptide" evidence="1">
    <location>
        <begin position="1"/>
        <end position="18"/>
    </location>
</feature>
<protein>
    <recommendedName>
        <fullName evidence="2">Superoxide dismutase copper/zinc binding domain-containing protein</fullName>
    </recommendedName>
</protein>
<keyword evidence="1" id="KW-0732">Signal</keyword>
<evidence type="ECO:0000259" key="2">
    <source>
        <dbReference type="Pfam" id="PF00080"/>
    </source>
</evidence>
<evidence type="ECO:0000313" key="3">
    <source>
        <dbReference type="EMBL" id="CAH3172061.1"/>
    </source>
</evidence>
<feature type="domain" description="Superoxide dismutase copper/zinc binding" evidence="2">
    <location>
        <begin position="338"/>
        <end position="464"/>
    </location>
</feature>
<evidence type="ECO:0000256" key="1">
    <source>
        <dbReference type="SAM" id="SignalP"/>
    </source>
</evidence>
<dbReference type="EMBL" id="CALNXI010001557">
    <property type="protein sequence ID" value="CAH3172061.1"/>
    <property type="molecule type" value="Genomic_DNA"/>
</dbReference>
<dbReference type="InterPro" id="IPR036423">
    <property type="entry name" value="SOD-like_Cu/Zn_dom_sf"/>
</dbReference>
<organism evidence="3 4">
    <name type="scientific">Porites evermanni</name>
    <dbReference type="NCBI Taxonomy" id="104178"/>
    <lineage>
        <taxon>Eukaryota</taxon>
        <taxon>Metazoa</taxon>
        <taxon>Cnidaria</taxon>
        <taxon>Anthozoa</taxon>
        <taxon>Hexacorallia</taxon>
        <taxon>Scleractinia</taxon>
        <taxon>Fungiina</taxon>
        <taxon>Poritidae</taxon>
        <taxon>Porites</taxon>
    </lineage>
</organism>
<keyword evidence="4" id="KW-1185">Reference proteome</keyword>
<evidence type="ECO:0000313" key="4">
    <source>
        <dbReference type="Proteomes" id="UP001159427"/>
    </source>
</evidence>
<sequence>MPVSLLFSTGCFVWCSSASSHQLRAVFSMGGIKGDIKFSQRQNRSSTSIMVDITGVNETLTWDIRQLPMIYDGNADMSCNSSAVGAIFDPTMAMKSENYSNSCRLSNASRFHDCAVGDLTGMLGALDANSAQQNFTFQNLTIPISGPNSIMGRTLVLYKGGIPKACALITPVHPMITAVAVFSMPVAGFVYLRKVKDHADTTIFVNLFYSNDAQSQSQFSWQINQVSSSCGTSGDLFSPENNNGQSCSHLEHDKCRVGDLTSKHGNITVSMATNSQSATKAAFIDTNLPLTGANSVVGKTIALFSSNDSQTPFACATIKQVKPRVFKTSFKSNVHDGVEGYFKFTQLSPFDPTTTEIQLTGLNKKAEGYHVHNYPMPWQMTYTGSQSCAGDFLGGHWNPFGVDVKASPSAGTGTNDQYEVGDLSGKYGSFLNLTSYSETHVDYNLPLFGKNSIQGRSIVIHRQKTMGSGRWVCAVIGVTHEEGLFVMTTKVTFVGPALQGYILLAQYKWQNSLMASEETSVYADLKYVNDSSKQSLQHPWHVHVNPEGGDTYAEMGKRCKSLGGHYNPYGVDLAGTYKPACSSGNMLRCEVGDLSGKHERLNIGSGKQFYTDPSLPLFGEWSVVGRGIVVHEKNSGSARLACATIKPVNTLYVEKTLNYVEGTTFSRVTFTKSISALLKIPDWRLFYIREEESRVQGCMTVKFGIMGNANQVDEPSKAFDLVVSTRPGLLKEFQPKTKCLGEPPIPTKPSGTGINRVNIFFVLLSVVLVMMQASLE</sequence>
<dbReference type="InterPro" id="IPR053257">
    <property type="entry name" value="Cu-only_SOD"/>
</dbReference>
<dbReference type="Gene3D" id="2.60.40.200">
    <property type="entry name" value="Superoxide dismutase, copper/zinc binding domain"/>
    <property type="match status" value="4"/>
</dbReference>
<name>A0ABN8QZX7_9CNID</name>
<proteinExistence type="predicted"/>
<dbReference type="Proteomes" id="UP001159427">
    <property type="component" value="Unassembled WGS sequence"/>
</dbReference>
<accession>A0ABN8QZX7</accession>
<comment type="caution">
    <text evidence="3">The sequence shown here is derived from an EMBL/GenBank/DDBJ whole genome shotgun (WGS) entry which is preliminary data.</text>
</comment>
<dbReference type="PANTHER" id="PTHR20910">
    <property type="entry name" value="AGAP001623-PA"/>
    <property type="match status" value="1"/>
</dbReference>
<dbReference type="SUPFAM" id="SSF49329">
    <property type="entry name" value="Cu,Zn superoxide dismutase-like"/>
    <property type="match status" value="4"/>
</dbReference>
<dbReference type="Pfam" id="PF00080">
    <property type="entry name" value="Sod_Cu"/>
    <property type="match status" value="2"/>
</dbReference>
<gene>
    <name evidence="3" type="ORF">PEVE_00008198</name>
</gene>
<feature type="domain" description="Superoxide dismutase copper/zinc binding" evidence="2">
    <location>
        <begin position="536"/>
        <end position="635"/>
    </location>
</feature>
<reference evidence="3 4" key="1">
    <citation type="submission" date="2022-05" db="EMBL/GenBank/DDBJ databases">
        <authorList>
            <consortium name="Genoscope - CEA"/>
            <person name="William W."/>
        </authorList>
    </citation>
    <scope>NUCLEOTIDE SEQUENCE [LARGE SCALE GENOMIC DNA]</scope>
</reference>